<evidence type="ECO:0000313" key="5">
    <source>
        <dbReference type="Proteomes" id="UP000619244"/>
    </source>
</evidence>
<feature type="transmembrane region" description="Helical" evidence="2">
    <location>
        <begin position="167"/>
        <end position="187"/>
    </location>
</feature>
<feature type="region of interest" description="Disordered" evidence="1">
    <location>
        <begin position="1"/>
        <end position="158"/>
    </location>
</feature>
<feature type="compositionally biased region" description="Low complexity" evidence="1">
    <location>
        <begin position="299"/>
        <end position="309"/>
    </location>
</feature>
<keyword evidence="5" id="KW-1185">Reference proteome</keyword>
<evidence type="ECO:0000256" key="2">
    <source>
        <dbReference type="SAM" id="Phobius"/>
    </source>
</evidence>
<gene>
    <name evidence="4" type="ORF">GCM10010358_47910</name>
</gene>
<name>A0A918U3M5_9ACTN</name>
<comment type="caution">
    <text evidence="4">The sequence shown here is derived from an EMBL/GenBank/DDBJ whole genome shotgun (WGS) entry which is preliminary data.</text>
</comment>
<feature type="compositionally biased region" description="Basic residues" evidence="1">
    <location>
        <begin position="102"/>
        <end position="111"/>
    </location>
</feature>
<keyword evidence="2" id="KW-1133">Transmembrane helix</keyword>
<reference evidence="4" key="2">
    <citation type="submission" date="2020-09" db="EMBL/GenBank/DDBJ databases">
        <authorList>
            <person name="Sun Q."/>
            <person name="Ohkuma M."/>
        </authorList>
    </citation>
    <scope>NUCLEOTIDE SEQUENCE</scope>
    <source>
        <strain evidence="4">JCM 4790</strain>
    </source>
</reference>
<sequence length="326" mass="34187">MPTPSEPAEPTRRPALEPTHVLRPRRRETLADLLRRGGEARERGADEHYEVVRIPPAPPDDADDADEDTEETAPAVAGAGPSPHVVVGRAEAWPSAGVAPGRRSRRSRRSTRWPEAAGFGRLLRSLAEPPRGAGRQRPSGHARRTGRAGPRAHAGAEAHPPWFRRTAVGIALAAAVVAGFGLALLLVRGQPADAAHGRAPAVPAPSATASGAAVPDPDGAGTLRQGDSGAPVRELQERLLNIPEVYRGGSVSGTYDAALTAAVARFQLWYGVRGDEAGVYGDDTRLALESRTVPVPGAAATATGLPYAGARERPDAARRSAQQPHR</sequence>
<organism evidence="4 5">
    <name type="scientific">Streptomyces minutiscleroticus</name>
    <dbReference type="NCBI Taxonomy" id="68238"/>
    <lineage>
        <taxon>Bacteria</taxon>
        <taxon>Bacillati</taxon>
        <taxon>Actinomycetota</taxon>
        <taxon>Actinomycetes</taxon>
        <taxon>Kitasatosporales</taxon>
        <taxon>Streptomycetaceae</taxon>
        <taxon>Streptomyces</taxon>
    </lineage>
</organism>
<keyword evidence="2" id="KW-0812">Transmembrane</keyword>
<feature type="region of interest" description="Disordered" evidence="1">
    <location>
        <begin position="299"/>
        <end position="326"/>
    </location>
</feature>
<dbReference type="InterPro" id="IPR036365">
    <property type="entry name" value="PGBD-like_sf"/>
</dbReference>
<dbReference type="RefSeq" id="WP_229919503.1">
    <property type="nucleotide sequence ID" value="NZ_BMVU01000025.1"/>
</dbReference>
<dbReference type="AlphaFoldDB" id="A0A918U3M5"/>
<accession>A0A918U3M5</accession>
<dbReference type="InterPro" id="IPR036366">
    <property type="entry name" value="PGBDSf"/>
</dbReference>
<feature type="domain" description="Peptidoglycan binding-like" evidence="3">
    <location>
        <begin position="228"/>
        <end position="288"/>
    </location>
</feature>
<reference evidence="4" key="1">
    <citation type="journal article" date="2014" name="Int. J. Syst. Evol. Microbiol.">
        <title>Complete genome sequence of Corynebacterium casei LMG S-19264T (=DSM 44701T), isolated from a smear-ripened cheese.</title>
        <authorList>
            <consortium name="US DOE Joint Genome Institute (JGI-PGF)"/>
            <person name="Walter F."/>
            <person name="Albersmeier A."/>
            <person name="Kalinowski J."/>
            <person name="Ruckert C."/>
        </authorList>
    </citation>
    <scope>NUCLEOTIDE SEQUENCE</scope>
    <source>
        <strain evidence="4">JCM 4790</strain>
    </source>
</reference>
<evidence type="ECO:0000259" key="3">
    <source>
        <dbReference type="Pfam" id="PF01471"/>
    </source>
</evidence>
<feature type="region of interest" description="Disordered" evidence="1">
    <location>
        <begin position="195"/>
        <end position="230"/>
    </location>
</feature>
<dbReference type="InterPro" id="IPR002477">
    <property type="entry name" value="Peptidoglycan-bd-like"/>
</dbReference>
<dbReference type="SUPFAM" id="SSF47090">
    <property type="entry name" value="PGBD-like"/>
    <property type="match status" value="1"/>
</dbReference>
<evidence type="ECO:0000256" key="1">
    <source>
        <dbReference type="SAM" id="MobiDB-lite"/>
    </source>
</evidence>
<feature type="compositionally biased region" description="Basic and acidic residues" evidence="1">
    <location>
        <begin position="27"/>
        <end position="51"/>
    </location>
</feature>
<proteinExistence type="predicted"/>
<dbReference type="Gene3D" id="1.10.101.10">
    <property type="entry name" value="PGBD-like superfamily/PGBD"/>
    <property type="match status" value="1"/>
</dbReference>
<keyword evidence="2" id="KW-0472">Membrane</keyword>
<evidence type="ECO:0000313" key="4">
    <source>
        <dbReference type="EMBL" id="GGX88242.1"/>
    </source>
</evidence>
<feature type="compositionally biased region" description="Low complexity" evidence="1">
    <location>
        <begin position="199"/>
        <end position="215"/>
    </location>
</feature>
<dbReference type="EMBL" id="BMVU01000025">
    <property type="protein sequence ID" value="GGX88242.1"/>
    <property type="molecule type" value="Genomic_DNA"/>
</dbReference>
<dbReference type="Pfam" id="PF01471">
    <property type="entry name" value="PG_binding_1"/>
    <property type="match status" value="1"/>
</dbReference>
<dbReference type="Proteomes" id="UP000619244">
    <property type="component" value="Unassembled WGS sequence"/>
</dbReference>
<protein>
    <recommendedName>
        <fullName evidence="3">Peptidoglycan binding-like domain-containing protein</fullName>
    </recommendedName>
</protein>
<feature type="compositionally biased region" description="Acidic residues" evidence="1">
    <location>
        <begin position="60"/>
        <end position="71"/>
    </location>
</feature>